<evidence type="ECO:0000313" key="11">
    <source>
        <dbReference type="Proteomes" id="UP000298636"/>
    </source>
</evidence>
<dbReference type="InterPro" id="IPR029052">
    <property type="entry name" value="Metallo-depent_PP-like"/>
</dbReference>
<proteinExistence type="inferred from homology"/>
<dbReference type="RefSeq" id="WP_158351628.1">
    <property type="nucleotide sequence ID" value="NZ_CP032998.1"/>
</dbReference>
<sequence length="271" mass="32245">MSIYLTSDIHGCYNKLQVLLKKISFNPDYDSLWVAGDLVSRGQQSLEVLRFLKSLGTRVKIVLGNHDIRAILIYFGIKNFDKNDNLKVLFESHDSDVLIDWLRKQPLFIVDKKQKIIMVHAGVYPLWDINTVQNYSNIIEYYLSSENYIDFLKKIKHTSSCCLWKENMSYLEQIKFSINIFTRMRYCYLNKLLDMRYKCSPNELYNKTCLKPWFTFKNLIPKKYSIFFGHWASLPKKIISYNNNIISLDTGCCWGRELSIIRWNDKMWFRS</sequence>
<accession>A0A4D6YK24</accession>
<keyword evidence="4 10" id="KW-0378">Hydrolase</keyword>
<evidence type="ECO:0000256" key="7">
    <source>
        <dbReference type="ARBA" id="ARBA00033210"/>
    </source>
</evidence>
<evidence type="ECO:0000313" key="10">
    <source>
        <dbReference type="EMBL" id="QCI26284.1"/>
    </source>
</evidence>
<comment type="similarity">
    <text evidence="2">Belongs to the Ap4A hydrolase family.</text>
</comment>
<dbReference type="OrthoDB" id="9807890at2"/>
<evidence type="ECO:0000259" key="9">
    <source>
        <dbReference type="Pfam" id="PF00149"/>
    </source>
</evidence>
<dbReference type="GO" id="GO:0008803">
    <property type="term" value="F:bis(5'-nucleosyl)-tetraphosphatase (symmetrical) activity"/>
    <property type="evidence" value="ECO:0007669"/>
    <property type="project" value="UniProtKB-EC"/>
</dbReference>
<keyword evidence="11" id="KW-1185">Reference proteome</keyword>
<dbReference type="PIRSF" id="PIRSF000903">
    <property type="entry name" value="B5n-ttraPtase_sm"/>
    <property type="match status" value="1"/>
</dbReference>
<protein>
    <recommendedName>
        <fullName evidence="3">bis(5'-nucleosyl)-tetraphosphatase (symmetrical)</fullName>
        <ecNumber evidence="3">3.6.1.41</ecNumber>
    </recommendedName>
    <alternativeName>
        <fullName evidence="6">Ap4A hydrolase</fullName>
    </alternativeName>
    <alternativeName>
        <fullName evidence="5">Diadenosine 5',5'''-P1,P4-tetraphosphate pyrophosphohydrolase</fullName>
    </alternativeName>
    <alternativeName>
        <fullName evidence="7">Diadenosine tetraphosphatase</fullName>
    </alternativeName>
</protein>
<dbReference type="InterPro" id="IPR004617">
    <property type="entry name" value="ApaH"/>
</dbReference>
<comment type="catalytic activity">
    <reaction evidence="8">
        <text>P(1),P(4)-bis(5'-adenosyl) tetraphosphate + H2O = 2 ADP + 2 H(+)</text>
        <dbReference type="Rhea" id="RHEA:24252"/>
        <dbReference type="ChEBI" id="CHEBI:15377"/>
        <dbReference type="ChEBI" id="CHEBI:15378"/>
        <dbReference type="ChEBI" id="CHEBI:58141"/>
        <dbReference type="ChEBI" id="CHEBI:456216"/>
        <dbReference type="EC" id="3.6.1.41"/>
    </reaction>
</comment>
<gene>
    <name evidence="10" type="ORF">D9V79_00465</name>
</gene>
<dbReference type="InterPro" id="IPR004843">
    <property type="entry name" value="Calcineurin-like_PHP"/>
</dbReference>
<evidence type="ECO:0000256" key="5">
    <source>
        <dbReference type="ARBA" id="ARBA00031248"/>
    </source>
</evidence>
<evidence type="ECO:0000256" key="4">
    <source>
        <dbReference type="ARBA" id="ARBA00022801"/>
    </source>
</evidence>
<evidence type="ECO:0000256" key="1">
    <source>
        <dbReference type="ARBA" id="ARBA00003413"/>
    </source>
</evidence>
<evidence type="ECO:0000256" key="3">
    <source>
        <dbReference type="ARBA" id="ARBA00012506"/>
    </source>
</evidence>
<reference evidence="10 11" key="1">
    <citation type="submission" date="2018-10" db="EMBL/GenBank/DDBJ databases">
        <title>Comparative functional genomics of the obligate endosymbiont Buchnera aphidicola.</title>
        <authorList>
            <person name="Chong R.A."/>
        </authorList>
    </citation>
    <scope>NUCLEOTIDE SEQUENCE [LARGE SCALE GENOMIC DNA]</scope>
    <source>
        <strain evidence="10 11">Ssp</strain>
    </source>
</reference>
<evidence type="ECO:0000256" key="6">
    <source>
        <dbReference type="ARBA" id="ARBA00032248"/>
    </source>
</evidence>
<comment type="function">
    <text evidence="1">Hydrolyzes diadenosine 5',5'''-P1,P4-tetraphosphate to yield ADP.</text>
</comment>
<dbReference type="Pfam" id="PF00149">
    <property type="entry name" value="Metallophos"/>
    <property type="match status" value="1"/>
</dbReference>
<dbReference type="Proteomes" id="UP000298636">
    <property type="component" value="Chromosome"/>
</dbReference>
<dbReference type="PANTHER" id="PTHR40942:SF2">
    <property type="entry name" value="CYTOCHROME-RELATED"/>
    <property type="match status" value="1"/>
</dbReference>
<feature type="domain" description="Calcineurin-like phosphoesterase" evidence="9">
    <location>
        <begin position="1"/>
        <end position="147"/>
    </location>
</feature>
<organism evidence="10 11">
    <name type="scientific">Buchnera aphidicola</name>
    <name type="common">Stegophylla sp.</name>
    <dbReference type="NCBI Taxonomy" id="2315800"/>
    <lineage>
        <taxon>Bacteria</taxon>
        <taxon>Pseudomonadati</taxon>
        <taxon>Pseudomonadota</taxon>
        <taxon>Gammaproteobacteria</taxon>
        <taxon>Enterobacterales</taxon>
        <taxon>Erwiniaceae</taxon>
        <taxon>Buchnera</taxon>
    </lineage>
</organism>
<dbReference type="SUPFAM" id="SSF56300">
    <property type="entry name" value="Metallo-dependent phosphatases"/>
    <property type="match status" value="1"/>
</dbReference>
<dbReference type="Gene3D" id="3.60.21.10">
    <property type="match status" value="1"/>
</dbReference>
<name>A0A4D6YK24_9GAMM</name>
<dbReference type="NCBIfam" id="NF001204">
    <property type="entry name" value="PRK00166.1"/>
    <property type="match status" value="1"/>
</dbReference>
<dbReference type="NCBIfam" id="TIGR00668">
    <property type="entry name" value="apaH"/>
    <property type="match status" value="1"/>
</dbReference>
<dbReference type="PANTHER" id="PTHR40942">
    <property type="match status" value="1"/>
</dbReference>
<dbReference type="EC" id="3.6.1.41" evidence="3"/>
<evidence type="ECO:0000256" key="8">
    <source>
        <dbReference type="ARBA" id="ARBA00049417"/>
    </source>
</evidence>
<dbReference type="EMBL" id="CP032998">
    <property type="protein sequence ID" value="QCI26284.1"/>
    <property type="molecule type" value="Genomic_DNA"/>
</dbReference>
<dbReference type="AlphaFoldDB" id="A0A4D6YK24"/>
<evidence type="ECO:0000256" key="2">
    <source>
        <dbReference type="ARBA" id="ARBA00005419"/>
    </source>
</evidence>